<dbReference type="Gene3D" id="3.60.15.10">
    <property type="entry name" value="Ribonuclease Z/Hydroxyacylglutathione hydrolase-like"/>
    <property type="match status" value="1"/>
</dbReference>
<keyword evidence="2" id="KW-0378">Hydrolase</keyword>
<keyword evidence="5" id="KW-1185">Reference proteome</keyword>
<dbReference type="GO" id="GO:0003684">
    <property type="term" value="F:damaged DNA binding"/>
    <property type="evidence" value="ECO:0007669"/>
    <property type="project" value="TreeGrafter"/>
</dbReference>
<dbReference type="SUPFAM" id="SSF56281">
    <property type="entry name" value="Metallo-hydrolase/oxidoreductase"/>
    <property type="match status" value="1"/>
</dbReference>
<dbReference type="GO" id="GO:0000723">
    <property type="term" value="P:telomere maintenance"/>
    <property type="evidence" value="ECO:0007669"/>
    <property type="project" value="TreeGrafter"/>
</dbReference>
<dbReference type="STRING" id="418985.A0A1V9X924"/>
<dbReference type="InParanoid" id="A0A1V9X924"/>
<proteinExistence type="predicted"/>
<dbReference type="OrthoDB" id="262529at2759"/>
<accession>A0A1V9X924</accession>
<protein>
    <submittedName>
        <fullName evidence="4">Protein artemis-like</fullName>
    </submittedName>
</protein>
<dbReference type="GO" id="GO:0035312">
    <property type="term" value="F:5'-3' DNA exonuclease activity"/>
    <property type="evidence" value="ECO:0007669"/>
    <property type="project" value="TreeGrafter"/>
</dbReference>
<comment type="caution">
    <text evidence="4">The sequence shown here is derived from an EMBL/GenBank/DDBJ whole genome shotgun (WGS) entry which is preliminary data.</text>
</comment>
<keyword evidence="1" id="KW-0540">Nuclease</keyword>
<reference evidence="4 5" key="1">
    <citation type="journal article" date="2017" name="Gigascience">
        <title>Draft genome of the honey bee ectoparasitic mite, Tropilaelaps mercedesae, is shaped by the parasitic life history.</title>
        <authorList>
            <person name="Dong X."/>
            <person name="Armstrong S.D."/>
            <person name="Xia D."/>
            <person name="Makepeace B.L."/>
            <person name="Darby A.C."/>
            <person name="Kadowaki T."/>
        </authorList>
    </citation>
    <scope>NUCLEOTIDE SEQUENCE [LARGE SCALE GENOMIC DNA]</scope>
    <source>
        <strain evidence="4">Wuxi-XJTLU</strain>
    </source>
</reference>
<evidence type="ECO:0000256" key="3">
    <source>
        <dbReference type="ARBA" id="ARBA00022839"/>
    </source>
</evidence>
<sequence>MLNRPELAPLHEQIVPLELNVQHEIRISSPGVSSQHTPSIGTQRRSLTADVNPKFMEYSLFATLTSAEHIMGSVMILFEKMTTPTFRCLYTGDFRLSINQVRAITCLKDQSRGEGQCVKDFDAVYFDSTWCTPRHLWSIPQREEVLEELEPIVKRHLEARVDNIVCLYTMYNVGYENLLKWLAKVSQSPVHVNEERMRLYRGFTGMEDVLTIRPDCRIHFCQRGPFQSYKGCEQVCGRYKTTVLRLKASYMWFIREHRVNSEMSTCVRNLRWPNEYNVCWSTHASLEEVNALLEYLNPRRACPNVTDKKTSELEILDTLRRHAKEVKLWHPKHALDPFNPPQPRIYAVVPKISPRKELASTKTSSSSDEDSPDDSLIERLKKRGGLGGTQDETAVLVVCRFGEEVRIPRKALQESMLTEYARRLGESQWRSDGMALKSGQLFYAVQSVASMLRGQTVELTEENVGDVYAAARELQVGTLLTQLEDYLVDHIDKLSRAHLEKLDAALFERILLRKMARNKLSRSPRAVLSKNKEEGAVDTWRWARVLFRWWRVDLGKRKDDFTRLAEQLSYNADAHSSESCSSEQDNETLSRVEIPRKSSNALADKSAPKTQSARVVTVAGQLWSADLECEVCILLKLCEAPLLRDVALKDSMVTIALCDASRITTAATASTVASITHDGVLRICRDQSEVVEMPEKVRGILHYKCWNILWLENDSFRISGGSDALEPCPEKLLEELNLADLPTPPHREWLGRMCSSSGGCVLLYYPCWGLFLRRPGEALWKLLSEELFVEYLSPIPSCPNAFYILAWKGYSLQAYRTDGCSHRGILLQTFSRRNRAQLG</sequence>
<keyword evidence="3" id="KW-0269">Exonuclease</keyword>
<evidence type="ECO:0000313" key="4">
    <source>
        <dbReference type="EMBL" id="OQR69832.1"/>
    </source>
</evidence>
<evidence type="ECO:0000256" key="1">
    <source>
        <dbReference type="ARBA" id="ARBA00022722"/>
    </source>
</evidence>
<name>A0A1V9X924_9ACAR</name>
<evidence type="ECO:0000313" key="5">
    <source>
        <dbReference type="Proteomes" id="UP000192247"/>
    </source>
</evidence>
<gene>
    <name evidence="4" type="ORF">BIW11_04283</name>
</gene>
<dbReference type="InterPro" id="IPR036866">
    <property type="entry name" value="RibonucZ/Hydroxyglut_hydro"/>
</dbReference>
<dbReference type="GO" id="GO:0036297">
    <property type="term" value="P:interstrand cross-link repair"/>
    <property type="evidence" value="ECO:0007669"/>
    <property type="project" value="TreeGrafter"/>
</dbReference>
<dbReference type="EMBL" id="MNPL01019636">
    <property type="protein sequence ID" value="OQR69832.1"/>
    <property type="molecule type" value="Genomic_DNA"/>
</dbReference>
<dbReference type="PANTHER" id="PTHR23240">
    <property type="entry name" value="DNA CROSS-LINK REPAIR PROTEIN PSO2/SNM1-RELATED"/>
    <property type="match status" value="1"/>
</dbReference>
<dbReference type="PANTHER" id="PTHR23240:SF8">
    <property type="entry name" value="PROTEIN ARTEMIS"/>
    <property type="match status" value="1"/>
</dbReference>
<organism evidence="4 5">
    <name type="scientific">Tropilaelaps mercedesae</name>
    <dbReference type="NCBI Taxonomy" id="418985"/>
    <lineage>
        <taxon>Eukaryota</taxon>
        <taxon>Metazoa</taxon>
        <taxon>Ecdysozoa</taxon>
        <taxon>Arthropoda</taxon>
        <taxon>Chelicerata</taxon>
        <taxon>Arachnida</taxon>
        <taxon>Acari</taxon>
        <taxon>Parasitiformes</taxon>
        <taxon>Mesostigmata</taxon>
        <taxon>Gamasina</taxon>
        <taxon>Dermanyssoidea</taxon>
        <taxon>Laelapidae</taxon>
        <taxon>Tropilaelaps</taxon>
    </lineage>
</organism>
<dbReference type="GO" id="GO:0006303">
    <property type="term" value="P:double-strand break repair via nonhomologous end joining"/>
    <property type="evidence" value="ECO:0007669"/>
    <property type="project" value="TreeGrafter"/>
</dbReference>
<dbReference type="AlphaFoldDB" id="A0A1V9X924"/>
<dbReference type="Proteomes" id="UP000192247">
    <property type="component" value="Unassembled WGS sequence"/>
</dbReference>
<evidence type="ECO:0000256" key="2">
    <source>
        <dbReference type="ARBA" id="ARBA00022801"/>
    </source>
</evidence>